<dbReference type="Pfam" id="PF01555">
    <property type="entry name" value="N6_N4_Mtase"/>
    <property type="match status" value="1"/>
</dbReference>
<dbReference type="GO" id="GO:0003677">
    <property type="term" value="F:DNA binding"/>
    <property type="evidence" value="ECO:0007669"/>
    <property type="project" value="InterPro"/>
</dbReference>
<proteinExistence type="predicted"/>
<dbReference type="PRINTS" id="PR00508">
    <property type="entry name" value="S21N4MTFRASE"/>
</dbReference>
<dbReference type="AlphaFoldDB" id="A0A7C5WZR8"/>
<feature type="domain" description="DNA methylase N-4/N-6" evidence="3">
    <location>
        <begin position="59"/>
        <end position="135"/>
    </location>
</feature>
<evidence type="ECO:0000256" key="1">
    <source>
        <dbReference type="ARBA" id="ARBA00022603"/>
    </source>
</evidence>
<dbReference type="SUPFAM" id="SSF53335">
    <property type="entry name" value="S-adenosyl-L-methionine-dependent methyltransferases"/>
    <property type="match status" value="1"/>
</dbReference>
<dbReference type="GO" id="GO:0008170">
    <property type="term" value="F:N-methyltransferase activity"/>
    <property type="evidence" value="ECO:0007669"/>
    <property type="project" value="InterPro"/>
</dbReference>
<dbReference type="GO" id="GO:0032259">
    <property type="term" value="P:methylation"/>
    <property type="evidence" value="ECO:0007669"/>
    <property type="project" value="UniProtKB-KW"/>
</dbReference>
<evidence type="ECO:0000313" key="4">
    <source>
        <dbReference type="EMBL" id="HHO74510.1"/>
    </source>
</evidence>
<evidence type="ECO:0000256" key="2">
    <source>
        <dbReference type="ARBA" id="ARBA00022679"/>
    </source>
</evidence>
<dbReference type="Gene3D" id="3.40.50.150">
    <property type="entry name" value="Vaccinia Virus protein VP39"/>
    <property type="match status" value="1"/>
</dbReference>
<protein>
    <recommendedName>
        <fullName evidence="3">DNA methylase N-4/N-6 domain-containing protein</fullName>
    </recommendedName>
</protein>
<evidence type="ECO:0000259" key="3">
    <source>
        <dbReference type="Pfam" id="PF01555"/>
    </source>
</evidence>
<sequence>MVGQSYLPEIIGRLSSRLNYVWTLAYLTPGGQSPYIWTAKCNTFWKPVLLFSKGKYSGKSFGDVIKTSPNNNDKRFHKWGQSEEGFELLFDKFVFPGQTILDPFVGGGTTAVVALKRGCNFIGIDSDPSAILTTKKRCYSLGLYFIERL</sequence>
<accession>A0A7C5WZR8</accession>
<comment type="caution">
    <text evidence="4">The sequence shown here is derived from an EMBL/GenBank/DDBJ whole genome shotgun (WGS) entry which is preliminary data.</text>
</comment>
<name>A0A7C5WZR8_9AQUI</name>
<reference evidence="4" key="1">
    <citation type="journal article" date="2020" name="mSystems">
        <title>Genome- and Community-Level Interaction Insights into Carbon Utilization and Element Cycling Functions of Hydrothermarchaeota in Hydrothermal Sediment.</title>
        <authorList>
            <person name="Zhou Z."/>
            <person name="Liu Y."/>
            <person name="Xu W."/>
            <person name="Pan J."/>
            <person name="Luo Z.H."/>
            <person name="Li M."/>
        </authorList>
    </citation>
    <scope>NUCLEOTIDE SEQUENCE [LARGE SCALE GENOMIC DNA]</scope>
    <source>
        <strain evidence="4">SpSt-114</strain>
    </source>
</reference>
<organism evidence="4">
    <name type="scientific">Thermocrinis ruber</name>
    <dbReference type="NCBI Taxonomy" id="75906"/>
    <lineage>
        <taxon>Bacteria</taxon>
        <taxon>Pseudomonadati</taxon>
        <taxon>Aquificota</taxon>
        <taxon>Aquificia</taxon>
        <taxon>Aquificales</taxon>
        <taxon>Aquificaceae</taxon>
        <taxon>Thermocrinis</taxon>
    </lineage>
</organism>
<dbReference type="EMBL" id="DSAC01000095">
    <property type="protein sequence ID" value="HHO74510.1"/>
    <property type="molecule type" value="Genomic_DNA"/>
</dbReference>
<dbReference type="InterPro" id="IPR002941">
    <property type="entry name" value="DNA_methylase_N4/N6"/>
</dbReference>
<keyword evidence="1" id="KW-0489">Methyltransferase</keyword>
<gene>
    <name evidence="4" type="ORF">ENN04_07770</name>
</gene>
<keyword evidence="2" id="KW-0808">Transferase</keyword>
<dbReference type="InterPro" id="IPR001091">
    <property type="entry name" value="RM_Methyltransferase"/>
</dbReference>
<dbReference type="InterPro" id="IPR029063">
    <property type="entry name" value="SAM-dependent_MTases_sf"/>
</dbReference>